<reference evidence="2" key="1">
    <citation type="submission" date="2018-02" db="EMBL/GenBank/DDBJ databases">
        <authorList>
            <person name="Vasarhelyi B.M."/>
            <person name="Deshmukh S."/>
            <person name="Balint B."/>
            <person name="Kukolya J."/>
        </authorList>
    </citation>
    <scope>NUCLEOTIDE SEQUENCE</scope>
    <source>
        <strain evidence="2">KB22</strain>
    </source>
</reference>
<evidence type="ECO:0008006" key="4">
    <source>
        <dbReference type="Google" id="ProtNLM"/>
    </source>
</evidence>
<keyword evidence="1" id="KW-0732">Signal</keyword>
<name>A0A928UWH9_9SPHI</name>
<gene>
    <name evidence="2" type="ORF">C4F49_13005</name>
</gene>
<feature type="chain" id="PRO_5036927688" description="Outer membrane protein beta-barrel domain-containing protein" evidence="1">
    <location>
        <begin position="24"/>
        <end position="174"/>
    </location>
</feature>
<dbReference type="AlphaFoldDB" id="A0A928UWH9"/>
<feature type="signal peptide" evidence="1">
    <location>
        <begin position="1"/>
        <end position="23"/>
    </location>
</feature>
<dbReference type="EMBL" id="PRDK01000006">
    <property type="protein sequence ID" value="MBE8714601.1"/>
    <property type="molecule type" value="Genomic_DNA"/>
</dbReference>
<evidence type="ECO:0000313" key="2">
    <source>
        <dbReference type="EMBL" id="MBE8714601.1"/>
    </source>
</evidence>
<keyword evidence="3" id="KW-1185">Reference proteome</keyword>
<dbReference type="Proteomes" id="UP000616201">
    <property type="component" value="Unassembled WGS sequence"/>
</dbReference>
<organism evidence="2 3">
    <name type="scientific">Sphingobacterium hungaricum</name>
    <dbReference type="NCBI Taxonomy" id="2082723"/>
    <lineage>
        <taxon>Bacteria</taxon>
        <taxon>Pseudomonadati</taxon>
        <taxon>Bacteroidota</taxon>
        <taxon>Sphingobacteriia</taxon>
        <taxon>Sphingobacteriales</taxon>
        <taxon>Sphingobacteriaceae</taxon>
        <taxon>Sphingobacterium</taxon>
    </lineage>
</organism>
<dbReference type="RefSeq" id="WP_196936145.1">
    <property type="nucleotide sequence ID" value="NZ_MU158698.1"/>
</dbReference>
<sequence>MTQKITLTFLFAIALFSIQTAQAQLTSQHAIGARFGSATGITYRYTLSEDRAAQAIMSWQSGSQASRFRLVGLYEFHKPITGDFSWFYGFGGSVGSYTRKSYSETITEGNTSSTTTYPKKSELALSIDGIVGVEYNIPTTPLAVSLDVKPYFDFIQESSIRLFDPFGFSIRYQF</sequence>
<evidence type="ECO:0000313" key="3">
    <source>
        <dbReference type="Proteomes" id="UP000616201"/>
    </source>
</evidence>
<evidence type="ECO:0000256" key="1">
    <source>
        <dbReference type="SAM" id="SignalP"/>
    </source>
</evidence>
<proteinExistence type="predicted"/>
<protein>
    <recommendedName>
        <fullName evidence="4">Outer membrane protein beta-barrel domain-containing protein</fullName>
    </recommendedName>
</protein>
<comment type="caution">
    <text evidence="2">The sequence shown here is derived from an EMBL/GenBank/DDBJ whole genome shotgun (WGS) entry which is preliminary data.</text>
</comment>
<accession>A0A928UWH9</accession>